<proteinExistence type="predicted"/>
<evidence type="ECO:0000313" key="2">
    <source>
        <dbReference type="EnsemblProtists" id="EOD12003"/>
    </source>
</evidence>
<feature type="region of interest" description="Disordered" evidence="1">
    <location>
        <begin position="1"/>
        <end position="113"/>
    </location>
</feature>
<protein>
    <submittedName>
        <fullName evidence="2">Uncharacterized protein</fullName>
    </submittedName>
</protein>
<accession>A0A0D3IL68</accession>
<evidence type="ECO:0000313" key="3">
    <source>
        <dbReference type="Proteomes" id="UP000013827"/>
    </source>
</evidence>
<name>A0A0D3IL68_EMIH1</name>
<feature type="compositionally biased region" description="Basic residues" evidence="1">
    <location>
        <begin position="79"/>
        <end position="109"/>
    </location>
</feature>
<organism evidence="2 3">
    <name type="scientific">Emiliania huxleyi (strain CCMP1516)</name>
    <dbReference type="NCBI Taxonomy" id="280463"/>
    <lineage>
        <taxon>Eukaryota</taxon>
        <taxon>Haptista</taxon>
        <taxon>Haptophyta</taxon>
        <taxon>Prymnesiophyceae</taxon>
        <taxon>Isochrysidales</taxon>
        <taxon>Noelaerhabdaceae</taxon>
        <taxon>Emiliania</taxon>
    </lineage>
</organism>
<feature type="compositionally biased region" description="Basic residues" evidence="1">
    <location>
        <begin position="12"/>
        <end position="35"/>
    </location>
</feature>
<evidence type="ECO:0000256" key="1">
    <source>
        <dbReference type="SAM" id="MobiDB-lite"/>
    </source>
</evidence>
<dbReference type="HOGENOM" id="CLU_1527984_0_0_1"/>
<reference evidence="3" key="1">
    <citation type="journal article" date="2013" name="Nature">
        <title>Pan genome of the phytoplankton Emiliania underpins its global distribution.</title>
        <authorList>
            <person name="Read B.A."/>
            <person name="Kegel J."/>
            <person name="Klute M.J."/>
            <person name="Kuo A."/>
            <person name="Lefebvre S.C."/>
            <person name="Maumus F."/>
            <person name="Mayer C."/>
            <person name="Miller J."/>
            <person name="Monier A."/>
            <person name="Salamov A."/>
            <person name="Young J."/>
            <person name="Aguilar M."/>
            <person name="Claverie J.M."/>
            <person name="Frickenhaus S."/>
            <person name="Gonzalez K."/>
            <person name="Herman E.K."/>
            <person name="Lin Y.C."/>
            <person name="Napier J."/>
            <person name="Ogata H."/>
            <person name="Sarno A.F."/>
            <person name="Shmutz J."/>
            <person name="Schroeder D."/>
            <person name="de Vargas C."/>
            <person name="Verret F."/>
            <person name="von Dassow P."/>
            <person name="Valentin K."/>
            <person name="Van de Peer Y."/>
            <person name="Wheeler G."/>
            <person name="Dacks J.B."/>
            <person name="Delwiche C.F."/>
            <person name="Dyhrman S.T."/>
            <person name="Glockner G."/>
            <person name="John U."/>
            <person name="Richards T."/>
            <person name="Worden A.Z."/>
            <person name="Zhang X."/>
            <person name="Grigoriev I.V."/>
            <person name="Allen A.E."/>
            <person name="Bidle K."/>
            <person name="Borodovsky M."/>
            <person name="Bowler C."/>
            <person name="Brownlee C."/>
            <person name="Cock J.M."/>
            <person name="Elias M."/>
            <person name="Gladyshev V.N."/>
            <person name="Groth M."/>
            <person name="Guda C."/>
            <person name="Hadaegh A."/>
            <person name="Iglesias-Rodriguez M.D."/>
            <person name="Jenkins J."/>
            <person name="Jones B.M."/>
            <person name="Lawson T."/>
            <person name="Leese F."/>
            <person name="Lindquist E."/>
            <person name="Lobanov A."/>
            <person name="Lomsadze A."/>
            <person name="Malik S.B."/>
            <person name="Marsh M.E."/>
            <person name="Mackinder L."/>
            <person name="Mock T."/>
            <person name="Mueller-Roeber B."/>
            <person name="Pagarete A."/>
            <person name="Parker M."/>
            <person name="Probert I."/>
            <person name="Quesneville H."/>
            <person name="Raines C."/>
            <person name="Rensing S.A."/>
            <person name="Riano-Pachon D.M."/>
            <person name="Richier S."/>
            <person name="Rokitta S."/>
            <person name="Shiraiwa Y."/>
            <person name="Soanes D.M."/>
            <person name="van der Giezen M."/>
            <person name="Wahlund T.M."/>
            <person name="Williams B."/>
            <person name="Wilson W."/>
            <person name="Wolfe G."/>
            <person name="Wurch L.L."/>
        </authorList>
    </citation>
    <scope>NUCLEOTIDE SEQUENCE</scope>
</reference>
<dbReference type="Proteomes" id="UP000013827">
    <property type="component" value="Unassembled WGS sequence"/>
</dbReference>
<dbReference type="RefSeq" id="XP_005764432.1">
    <property type="nucleotide sequence ID" value="XM_005764375.1"/>
</dbReference>
<dbReference type="EnsemblProtists" id="EOD12003">
    <property type="protein sequence ID" value="EOD12003"/>
    <property type="gene ID" value="EMIHUDRAFT_460835"/>
</dbReference>
<dbReference type="PaxDb" id="2903-EOD12003"/>
<dbReference type="GeneID" id="17258154"/>
<feature type="compositionally biased region" description="Basic and acidic residues" evidence="1">
    <location>
        <begin position="1"/>
        <end position="11"/>
    </location>
</feature>
<sequence>MPRSGRTEGRAGSRHRRCPRWDGRHRRQRGVRGHIRSQGGRRERHARRRRRPRRRRGRGSLVPTARRDRAAMGHPAARLCRRRRRPPWRHQGRVGGARRRRRRGGRRRTGRGEAGVLVRDGRARLWGCQPRQGGVRRAIEARQQWPYENLLRPHSLRRAERRACSLGGGGGPRGHP</sequence>
<dbReference type="KEGG" id="ehx:EMIHUDRAFT_460835"/>
<keyword evidence="3" id="KW-1185">Reference proteome</keyword>
<reference evidence="2" key="2">
    <citation type="submission" date="2024-10" db="UniProtKB">
        <authorList>
            <consortium name="EnsemblProtists"/>
        </authorList>
    </citation>
    <scope>IDENTIFICATION</scope>
</reference>
<feature type="compositionally biased region" description="Basic residues" evidence="1">
    <location>
        <begin position="42"/>
        <end position="58"/>
    </location>
</feature>
<dbReference type="AlphaFoldDB" id="A0A0D3IL68"/>